<dbReference type="Proteomes" id="UP000014680">
    <property type="component" value="Unassembled WGS sequence"/>
</dbReference>
<feature type="non-terminal residue" evidence="1">
    <location>
        <position position="634"/>
    </location>
</feature>
<name>L7FJ96_ENTIV</name>
<dbReference type="AlphaFoldDB" id="L7FJ96"/>
<dbReference type="RefSeq" id="XP_004182980.1">
    <property type="nucleotide sequence ID" value="XM_004182932.1"/>
</dbReference>
<evidence type="ECO:0000313" key="1">
    <source>
        <dbReference type="EMBL" id="ELP83634.1"/>
    </source>
</evidence>
<dbReference type="VEuPathDB" id="AmoebaDB:EIN_051090"/>
<dbReference type="GeneID" id="14882608"/>
<reference evidence="1 2" key="1">
    <citation type="submission" date="2012-10" db="EMBL/GenBank/DDBJ databases">
        <authorList>
            <person name="Zafar N."/>
            <person name="Inman J."/>
            <person name="Hall N."/>
            <person name="Lorenzi H."/>
            <person name="Caler E."/>
        </authorList>
    </citation>
    <scope>NUCLEOTIDE SEQUENCE [LARGE SCALE GENOMIC DNA]</scope>
    <source>
        <strain evidence="1 2">IP1</strain>
    </source>
</reference>
<organism evidence="1 2">
    <name type="scientific">Entamoeba invadens IP1</name>
    <dbReference type="NCBI Taxonomy" id="370355"/>
    <lineage>
        <taxon>Eukaryota</taxon>
        <taxon>Amoebozoa</taxon>
        <taxon>Evosea</taxon>
        <taxon>Archamoebae</taxon>
        <taxon>Mastigamoebida</taxon>
        <taxon>Entamoebidae</taxon>
        <taxon>Entamoeba</taxon>
    </lineage>
</organism>
<gene>
    <name evidence="1" type="ORF">EIN_051090</name>
</gene>
<dbReference type="KEGG" id="eiv:EIN_051090"/>
<accession>L7FJ96</accession>
<protein>
    <submittedName>
        <fullName evidence="1">Uncharacterized protein</fullName>
    </submittedName>
</protein>
<evidence type="ECO:0000313" key="2">
    <source>
        <dbReference type="Proteomes" id="UP000014680"/>
    </source>
</evidence>
<dbReference type="EMBL" id="KB207248">
    <property type="protein sequence ID" value="ELP83634.1"/>
    <property type="molecule type" value="Genomic_DNA"/>
</dbReference>
<keyword evidence="2" id="KW-1185">Reference proteome</keyword>
<sequence length="634" mass="75244">MERLQINPLIIENIQTLNDDSVYNKYLYEHYALDILKLFPNIQTLYLPFYEMFVPDNVLSKIKYIKFHNSLDQNDTIKNKEYFVNFSRFQIVTIEHLKKYQTYVLYNKSSLNFLLNKIEQFLSLSDITIVVPTIDYDVNIPNEKAELFLQIVDFNINVFVELHTLKRIRIFVSDNEQLKYFVPFISAYRGLLLNLLLYLPNEEFKIEEREILDKLKLHFKIMILNVNDFSVFNNWDIPISLHNFKESVCIYENETPNFLCFVDMTKLKIDELTVKKSTLMDLDLSNIKTKKLVINNDENVKFNLKIPNNLKYLELNSTGEITVFCDNITTVEVTKRKEIKYLKQVSMTHFFGLTKHYDMMLSEKCYIQWIEEHPLDIENIPKFYEINSDQQNVYKIFVNLVKDLEVLEFDTKSFYYKEKFDFTTTPQLITNEMKLKNLSSFEIVSKSFNCVELPTSLTKLKIKNLSHSTFELDNINIITLKMFECSNIKIYLNTTLKNLNIRKVKTVDLECRRGVIYLTFFDALYSKEIRGKNIIVDYLIPYKETIGEQDIARTENVVHSFNYMKGMYFVKETFDNFKSAFYNPDPSGKPIYPANIYGDRAFYKCKQTNVSFKYIKEIGEFCFAESRLKCEHVI</sequence>
<proteinExistence type="predicted"/>